<accession>A0A316KTY5</accession>
<evidence type="ECO:0000313" key="5">
    <source>
        <dbReference type="Proteomes" id="UP000245762"/>
    </source>
</evidence>
<dbReference type="Pfam" id="PF11138">
    <property type="entry name" value="DUF2911"/>
    <property type="match status" value="1"/>
</dbReference>
<comment type="caution">
    <text evidence="4">The sequence shown here is derived from an EMBL/GenBank/DDBJ whole genome shotgun (WGS) entry which is preliminary data.</text>
</comment>
<dbReference type="InterPro" id="IPR011990">
    <property type="entry name" value="TPR-like_helical_dom_sf"/>
</dbReference>
<evidence type="ECO:0000256" key="3">
    <source>
        <dbReference type="PROSITE-ProRule" id="PRU00339"/>
    </source>
</evidence>
<keyword evidence="2 3" id="KW-0802">TPR repeat</keyword>
<keyword evidence="5" id="KW-1185">Reference proteome</keyword>
<reference evidence="4 5" key="1">
    <citation type="submission" date="2018-05" db="EMBL/GenBank/DDBJ databases">
        <title>Complete genome sequence of Flagellimonas aquimarina ECD12 isolated from seaweed Ecklonia cava.</title>
        <authorList>
            <person name="Choi S."/>
            <person name="Seong C."/>
        </authorList>
    </citation>
    <scope>NUCLEOTIDE SEQUENCE [LARGE SCALE GENOMIC DNA]</scope>
    <source>
        <strain evidence="4 5">ECD12</strain>
    </source>
</reference>
<proteinExistence type="predicted"/>
<feature type="repeat" description="TPR" evidence="3">
    <location>
        <begin position="305"/>
        <end position="338"/>
    </location>
</feature>
<dbReference type="Pfam" id="PF13181">
    <property type="entry name" value="TPR_8"/>
    <property type="match status" value="1"/>
</dbReference>
<dbReference type="SMART" id="SM00028">
    <property type="entry name" value="TPR"/>
    <property type="match status" value="2"/>
</dbReference>
<keyword evidence="1" id="KW-0677">Repeat</keyword>
<gene>
    <name evidence="4" type="ORF">DKG77_15320</name>
</gene>
<dbReference type="PANTHER" id="PTHR44943:SF4">
    <property type="entry name" value="TPR REPEAT-CONTAINING PROTEIN MJ0798"/>
    <property type="match status" value="1"/>
</dbReference>
<dbReference type="InterPro" id="IPR013105">
    <property type="entry name" value="TPR_2"/>
</dbReference>
<evidence type="ECO:0000313" key="4">
    <source>
        <dbReference type="EMBL" id="PWL37667.1"/>
    </source>
</evidence>
<dbReference type="EMBL" id="QGEG01000004">
    <property type="protein sequence ID" value="PWL37667.1"/>
    <property type="molecule type" value="Genomic_DNA"/>
</dbReference>
<evidence type="ECO:0000256" key="2">
    <source>
        <dbReference type="ARBA" id="ARBA00022803"/>
    </source>
</evidence>
<dbReference type="Proteomes" id="UP000245762">
    <property type="component" value="Unassembled WGS sequence"/>
</dbReference>
<dbReference type="PANTHER" id="PTHR44943">
    <property type="entry name" value="CELLULOSE SYNTHASE OPERON PROTEIN C"/>
    <property type="match status" value="1"/>
</dbReference>
<dbReference type="SUPFAM" id="SSF48452">
    <property type="entry name" value="TPR-like"/>
    <property type="match status" value="1"/>
</dbReference>
<dbReference type="OrthoDB" id="187854at2"/>
<dbReference type="Gene3D" id="1.25.40.10">
    <property type="entry name" value="Tetratricopeptide repeat domain"/>
    <property type="match status" value="2"/>
</dbReference>
<dbReference type="AlphaFoldDB" id="A0A316KTY5"/>
<dbReference type="InterPro" id="IPR021314">
    <property type="entry name" value="DUF2911"/>
</dbReference>
<dbReference type="Pfam" id="PF07719">
    <property type="entry name" value="TPR_2"/>
    <property type="match status" value="1"/>
</dbReference>
<protein>
    <recommendedName>
        <fullName evidence="6">DUF2911 domain-containing protein</fullName>
    </recommendedName>
</protein>
<dbReference type="InterPro" id="IPR051685">
    <property type="entry name" value="Ycf3/AcsC/BcsC/TPR_MFPF"/>
</dbReference>
<dbReference type="InterPro" id="IPR019734">
    <property type="entry name" value="TPR_rpt"/>
</dbReference>
<evidence type="ECO:0000256" key="1">
    <source>
        <dbReference type="ARBA" id="ARBA00022737"/>
    </source>
</evidence>
<name>A0A316KTY5_9FLAO</name>
<dbReference type="RefSeq" id="WP_109664883.1">
    <property type="nucleotide sequence ID" value="NZ_QGEG01000004.1"/>
</dbReference>
<sequence>MKNSKSYLPVLFFMFFMVDVGAQHFNIHNPITLPDKSQQSIIAQRIGYTDITVNYHSPGARGRVVWGKMVPYGKVWRAGANENTILTITDDVEIEGQKLAAGSYGLHLLPEEDNWTFIFSKNHTSWGSYFYQADEDVLRVTVPVQKAVEMNEWLSFNFKKRDRGAASIVLSWADRSAELNLTLDINEIALDNIRKQLRSDAYWEWFSWCQAADYCAEYKINTKEALEWVNKSIQLRENFSNWDVKAKLLKQLGEDEEAEKAIERAIEVGSDIYLERYGRRLLKEKDYDQAEYVFGQAIKKNSTYWRAHFNRGNALKALNKNKEARKAFELALKYCPKERKAQIQNNLESVR</sequence>
<evidence type="ECO:0008006" key="6">
    <source>
        <dbReference type="Google" id="ProtNLM"/>
    </source>
</evidence>
<organism evidence="4 5">
    <name type="scientific">Flagellimonas aquimarina</name>
    <dbReference type="NCBI Taxonomy" id="2201895"/>
    <lineage>
        <taxon>Bacteria</taxon>
        <taxon>Pseudomonadati</taxon>
        <taxon>Bacteroidota</taxon>
        <taxon>Flavobacteriia</taxon>
        <taxon>Flavobacteriales</taxon>
        <taxon>Flavobacteriaceae</taxon>
        <taxon>Flagellimonas</taxon>
    </lineage>
</organism>
<dbReference type="PROSITE" id="PS50005">
    <property type="entry name" value="TPR"/>
    <property type="match status" value="1"/>
</dbReference>